<dbReference type="InterPro" id="IPR015421">
    <property type="entry name" value="PyrdxlP-dep_Trfase_major"/>
</dbReference>
<dbReference type="SMR" id="A0A1S4BLW0"/>
<dbReference type="PaxDb" id="4097-A0A1S4BLW0"/>
<dbReference type="STRING" id="4097.A0A1S4BLW0"/>
<gene>
    <name evidence="4" type="primary">LOC107809685</name>
</gene>
<organism evidence="3 4">
    <name type="scientific">Nicotiana tabacum</name>
    <name type="common">Common tobacco</name>
    <dbReference type="NCBI Taxonomy" id="4097"/>
    <lineage>
        <taxon>Eukaryota</taxon>
        <taxon>Viridiplantae</taxon>
        <taxon>Streptophyta</taxon>
        <taxon>Embryophyta</taxon>
        <taxon>Tracheophyta</taxon>
        <taxon>Spermatophyta</taxon>
        <taxon>Magnoliopsida</taxon>
        <taxon>eudicotyledons</taxon>
        <taxon>Gunneridae</taxon>
        <taxon>Pentapetalae</taxon>
        <taxon>asterids</taxon>
        <taxon>lamiids</taxon>
        <taxon>Solanales</taxon>
        <taxon>Solanaceae</taxon>
        <taxon>Nicotianoideae</taxon>
        <taxon>Nicotianeae</taxon>
        <taxon>Nicotiana</taxon>
    </lineage>
</organism>
<feature type="domain" description="Alliinase C-terminal" evidence="2">
    <location>
        <begin position="4"/>
        <end position="176"/>
    </location>
</feature>
<dbReference type="OMA" id="CWFMERE"/>
<dbReference type="InterPro" id="IPR050478">
    <property type="entry name" value="Ethylene_sulfur-biosynth"/>
</dbReference>
<evidence type="ECO:0000313" key="4">
    <source>
        <dbReference type="RefSeq" id="XP_016489829.1"/>
    </source>
</evidence>
<dbReference type="GO" id="GO:0016846">
    <property type="term" value="F:carbon-sulfur lyase activity"/>
    <property type="evidence" value="ECO:0007669"/>
    <property type="project" value="InterPro"/>
</dbReference>
<dbReference type="InterPro" id="IPR006948">
    <property type="entry name" value="Alliinase_C"/>
</dbReference>
<keyword evidence="1" id="KW-0663">Pyridoxal phosphate</keyword>
<evidence type="ECO:0000256" key="1">
    <source>
        <dbReference type="ARBA" id="ARBA00022898"/>
    </source>
</evidence>
<dbReference type="InterPro" id="IPR015424">
    <property type="entry name" value="PyrdxlP-dep_Trfase"/>
</dbReference>
<sequence length="179" mass="20297">MVTVADPVMYESYWQKMGNMCDITFSGYQSLSYFANAKYLCWFLEPKREEEIKKLHNVFGNAVVDDHYVVVGTGSSQLIQAALYALSPTDEPEPISVVSAAPFYPEVTDFVRSGLYKWAGVARNFEKDGPYIKFITSLNNPYGFTREIVVNGVQGTLIHDFAYYWPQYTAITSPATNMY</sequence>
<protein>
    <submittedName>
        <fullName evidence="4">Tryptophan aminotransferase-related protein 2-like</fullName>
    </submittedName>
</protein>
<dbReference type="Pfam" id="PF04864">
    <property type="entry name" value="Alliinase_C"/>
    <property type="match status" value="1"/>
</dbReference>
<reference evidence="3" key="1">
    <citation type="journal article" date="2014" name="Nat. Commun.">
        <title>The tobacco genome sequence and its comparison with those of tomato and potato.</title>
        <authorList>
            <person name="Sierro N."/>
            <person name="Battey J.N."/>
            <person name="Ouadi S."/>
            <person name="Bakaher N."/>
            <person name="Bovet L."/>
            <person name="Willig A."/>
            <person name="Goepfert S."/>
            <person name="Peitsch M.C."/>
            <person name="Ivanov N.V."/>
        </authorList>
    </citation>
    <scope>NUCLEOTIDE SEQUENCE [LARGE SCALE GENOMIC DNA]</scope>
</reference>
<dbReference type="RefSeq" id="XP_016489829.1">
    <property type="nucleotide sequence ID" value="XM_016634343.1"/>
</dbReference>
<dbReference type="PANTHER" id="PTHR43795:SF15">
    <property type="entry name" value="TRYPTOPHAN AMINOTRANSFERASE-RELATED PROTEIN 1"/>
    <property type="match status" value="1"/>
</dbReference>
<evidence type="ECO:0000259" key="2">
    <source>
        <dbReference type="Pfam" id="PF04864"/>
    </source>
</evidence>
<dbReference type="SUPFAM" id="SSF53383">
    <property type="entry name" value="PLP-dependent transferases"/>
    <property type="match status" value="1"/>
</dbReference>
<dbReference type="OrthoDB" id="2020362at2759"/>
<evidence type="ECO:0000313" key="3">
    <source>
        <dbReference type="Proteomes" id="UP000790787"/>
    </source>
</evidence>
<dbReference type="Gene3D" id="3.40.640.10">
    <property type="entry name" value="Type I PLP-dependent aspartate aminotransferase-like (Major domain)"/>
    <property type="match status" value="1"/>
</dbReference>
<dbReference type="KEGG" id="nta:107809685"/>
<keyword evidence="3" id="KW-1185">Reference proteome</keyword>
<proteinExistence type="predicted"/>
<accession>A0A1S4BLW0</accession>
<dbReference type="AlphaFoldDB" id="A0A1S4BLW0"/>
<name>A0A1S4BLW0_TOBAC</name>
<reference evidence="4" key="2">
    <citation type="submission" date="2025-08" db="UniProtKB">
        <authorList>
            <consortium name="RefSeq"/>
        </authorList>
    </citation>
    <scope>IDENTIFICATION</scope>
    <source>
        <tissue evidence="4">Leaf</tissue>
    </source>
</reference>
<dbReference type="PANTHER" id="PTHR43795">
    <property type="entry name" value="BIFUNCTIONAL ASPARTATE AMINOTRANSFERASE AND GLUTAMATE/ASPARTATE-PREPHENATE AMINOTRANSFERASE-RELATED"/>
    <property type="match status" value="1"/>
</dbReference>
<dbReference type="Proteomes" id="UP000790787">
    <property type="component" value="Chromosome 24"/>
</dbReference>
<dbReference type="GeneID" id="107809685"/>